<protein>
    <recommendedName>
        <fullName evidence="3">DUF4124 domain-containing protein</fullName>
    </recommendedName>
</protein>
<reference evidence="1 2" key="1">
    <citation type="journal article" date="2016" name="Appl. Environ. Microbiol.">
        <title>Whole genome relationships among Francisella bacteria of diverse origin define new species and provide specific regions for detection.</title>
        <authorList>
            <person name="Challacombe J.F."/>
            <person name="Petersen J.M."/>
            <person name="Gallegos-Graves V."/>
            <person name="Hodge D."/>
            <person name="Pillai S."/>
            <person name="Kuske C.R."/>
        </authorList>
    </citation>
    <scope>NUCLEOTIDE SEQUENCE [LARGE SCALE GENOMIC DNA]</scope>
    <source>
        <strain evidence="2">TX07-7310</strain>
    </source>
</reference>
<dbReference type="Proteomes" id="UP000184222">
    <property type="component" value="Chromosome"/>
</dbReference>
<dbReference type="EMBL" id="CP016796">
    <property type="protein sequence ID" value="API87408.1"/>
    <property type="molecule type" value="Genomic_DNA"/>
</dbReference>
<dbReference type="OrthoDB" id="7062774at2"/>
<dbReference type="AlphaFoldDB" id="A0A1L4BU91"/>
<keyword evidence="2" id="KW-1185">Reference proteome</keyword>
<sequence>MNYLKNISTLIIVNLLIISISYADESIYTWKAKDGSTVFSQTAPIFEEEYEEVGVHFKNEVDAKSPAEKQLASLKQNNMYIQEQTNTISANDNKPNGVLNVKIISPANGENRFIHNEKLSIVLEPTLTGEDHPIFVLNGIPTPAHFENGVWKVNRPNPGPVSIAVRGSTKDHKTINSTQETNFNRKQVFGR</sequence>
<organism evidence="1 2">
    <name type="scientific">Francisella uliginis</name>
    <dbReference type="NCBI Taxonomy" id="573570"/>
    <lineage>
        <taxon>Bacteria</taxon>
        <taxon>Pseudomonadati</taxon>
        <taxon>Pseudomonadota</taxon>
        <taxon>Gammaproteobacteria</taxon>
        <taxon>Thiotrichales</taxon>
        <taxon>Francisellaceae</taxon>
        <taxon>Francisella</taxon>
    </lineage>
</organism>
<accession>A0A1L4BU91</accession>
<proteinExistence type="predicted"/>
<evidence type="ECO:0000313" key="2">
    <source>
        <dbReference type="Proteomes" id="UP000184222"/>
    </source>
</evidence>
<dbReference type="RefSeq" id="WP_072713190.1">
    <property type="nucleotide sequence ID" value="NZ_CP016796.1"/>
</dbReference>
<dbReference type="STRING" id="573570.F7310_08555"/>
<evidence type="ECO:0008006" key="3">
    <source>
        <dbReference type="Google" id="ProtNLM"/>
    </source>
</evidence>
<gene>
    <name evidence="1" type="ORF">F7310_08555</name>
</gene>
<name>A0A1L4BU91_9GAMM</name>
<evidence type="ECO:0000313" key="1">
    <source>
        <dbReference type="EMBL" id="API87408.1"/>
    </source>
</evidence>
<dbReference type="KEGG" id="frx:F7310_08555"/>